<evidence type="ECO:0000313" key="1">
    <source>
        <dbReference type="EMBL" id="QJA52605.1"/>
    </source>
</evidence>
<gene>
    <name evidence="1" type="ORF">TM448A02833_0007</name>
</gene>
<organism evidence="1">
    <name type="scientific">viral metagenome</name>
    <dbReference type="NCBI Taxonomy" id="1070528"/>
    <lineage>
        <taxon>unclassified sequences</taxon>
        <taxon>metagenomes</taxon>
        <taxon>organismal metagenomes</taxon>
    </lineage>
</organism>
<name>A0A6H1ZZB4_9ZZZZ</name>
<sequence length="77" mass="8857">MRTIIDLRDNRYIKGDDCLCWDSVVGQSLAKCKKCSRDITQEETKITFVHNSGMVRAKGKIWCSKCGAKQHFNMTEE</sequence>
<proteinExistence type="predicted"/>
<accession>A0A6H1ZZB4</accession>
<reference evidence="1" key="1">
    <citation type="submission" date="2020-03" db="EMBL/GenBank/DDBJ databases">
        <title>The deep terrestrial virosphere.</title>
        <authorList>
            <person name="Holmfeldt K."/>
            <person name="Nilsson E."/>
            <person name="Simone D."/>
            <person name="Lopez-Fernandez M."/>
            <person name="Wu X."/>
            <person name="de Brujin I."/>
            <person name="Lundin D."/>
            <person name="Andersson A."/>
            <person name="Bertilsson S."/>
            <person name="Dopson M."/>
        </authorList>
    </citation>
    <scope>NUCLEOTIDE SEQUENCE</scope>
    <source>
        <strain evidence="1">TM448A02833</strain>
    </source>
</reference>
<protein>
    <submittedName>
        <fullName evidence="1">Uncharacterized protein</fullName>
    </submittedName>
</protein>
<dbReference type="EMBL" id="MT144353">
    <property type="protein sequence ID" value="QJA52605.1"/>
    <property type="molecule type" value="Genomic_DNA"/>
</dbReference>
<dbReference type="AlphaFoldDB" id="A0A6H1ZZB4"/>